<evidence type="ECO:0000256" key="1">
    <source>
        <dbReference type="SAM" id="Phobius"/>
    </source>
</evidence>
<organism evidence="2 3">
    <name type="scientific">Fusarium redolens</name>
    <dbReference type="NCBI Taxonomy" id="48865"/>
    <lineage>
        <taxon>Eukaryota</taxon>
        <taxon>Fungi</taxon>
        <taxon>Dikarya</taxon>
        <taxon>Ascomycota</taxon>
        <taxon>Pezizomycotina</taxon>
        <taxon>Sordariomycetes</taxon>
        <taxon>Hypocreomycetidae</taxon>
        <taxon>Hypocreales</taxon>
        <taxon>Nectriaceae</taxon>
        <taxon>Fusarium</taxon>
        <taxon>Fusarium redolens species complex</taxon>
    </lineage>
</organism>
<accession>A0A9P9JY37</accession>
<name>A0A9P9JY37_FUSRE</name>
<reference evidence="2" key="1">
    <citation type="journal article" date="2021" name="Nat. Commun.">
        <title>Genetic determinants of endophytism in the Arabidopsis root mycobiome.</title>
        <authorList>
            <person name="Mesny F."/>
            <person name="Miyauchi S."/>
            <person name="Thiergart T."/>
            <person name="Pickel B."/>
            <person name="Atanasova L."/>
            <person name="Karlsson M."/>
            <person name="Huettel B."/>
            <person name="Barry K.W."/>
            <person name="Haridas S."/>
            <person name="Chen C."/>
            <person name="Bauer D."/>
            <person name="Andreopoulos W."/>
            <person name="Pangilinan J."/>
            <person name="LaButti K."/>
            <person name="Riley R."/>
            <person name="Lipzen A."/>
            <person name="Clum A."/>
            <person name="Drula E."/>
            <person name="Henrissat B."/>
            <person name="Kohler A."/>
            <person name="Grigoriev I.V."/>
            <person name="Martin F.M."/>
            <person name="Hacquard S."/>
        </authorList>
    </citation>
    <scope>NUCLEOTIDE SEQUENCE</scope>
    <source>
        <strain evidence="2">MPI-CAGE-AT-0023</strain>
    </source>
</reference>
<protein>
    <submittedName>
        <fullName evidence="2">Uncharacterized protein</fullName>
    </submittedName>
</protein>
<dbReference type="RefSeq" id="XP_046045335.1">
    <property type="nucleotide sequence ID" value="XM_046184784.1"/>
</dbReference>
<keyword evidence="1" id="KW-1133">Transmembrane helix</keyword>
<feature type="transmembrane region" description="Helical" evidence="1">
    <location>
        <begin position="46"/>
        <end position="66"/>
    </location>
</feature>
<dbReference type="GeneID" id="70214738"/>
<proteinExistence type="predicted"/>
<comment type="caution">
    <text evidence="2">The sequence shown here is derived from an EMBL/GenBank/DDBJ whole genome shotgun (WGS) entry which is preliminary data.</text>
</comment>
<dbReference type="Proteomes" id="UP000720189">
    <property type="component" value="Unassembled WGS sequence"/>
</dbReference>
<dbReference type="EMBL" id="JAGMUX010000015">
    <property type="protein sequence ID" value="KAH7237476.1"/>
    <property type="molecule type" value="Genomic_DNA"/>
</dbReference>
<keyword evidence="3" id="KW-1185">Reference proteome</keyword>
<sequence length="194" mass="21758">MLSPASGMEGREKAKKHFACEGTGSTSAWRRSLACGYAKYISTYTYLHMSAMLLLLCELVLGKLIANLSEMQTIKVARARPELITRRDFRHAQHKCARSLLAAFISPSLTSNCYKRIILRSFRSQGAASKAVHDMCSQVRDVVCSLTSPRRFMVDNCLALTLRFLSFLLFLLFLSISRLARLQKPMSMRGALLA</sequence>
<gene>
    <name evidence="2" type="ORF">BKA55DRAFT_120794</name>
</gene>
<keyword evidence="1" id="KW-0812">Transmembrane</keyword>
<evidence type="ECO:0000313" key="2">
    <source>
        <dbReference type="EMBL" id="KAH7237476.1"/>
    </source>
</evidence>
<dbReference type="AlphaFoldDB" id="A0A9P9JY37"/>
<keyword evidence="1" id="KW-0472">Membrane</keyword>
<feature type="transmembrane region" description="Helical" evidence="1">
    <location>
        <begin position="160"/>
        <end position="180"/>
    </location>
</feature>
<evidence type="ECO:0000313" key="3">
    <source>
        <dbReference type="Proteomes" id="UP000720189"/>
    </source>
</evidence>